<evidence type="ECO:0000256" key="1">
    <source>
        <dbReference type="ARBA" id="ARBA00010641"/>
    </source>
</evidence>
<dbReference type="CDD" id="cd06171">
    <property type="entry name" value="Sigma70_r4"/>
    <property type="match status" value="1"/>
</dbReference>
<evidence type="ECO:0000256" key="6">
    <source>
        <dbReference type="SAM" id="MobiDB-lite"/>
    </source>
</evidence>
<sequence>MDFGSNASSGGGPAGRAGDGAAPNRAMLAGAIAQLTVDQREILRRAYFYRWSTERIAADLGITECSVKTHLHSGLRAVYAALQAMGAVL</sequence>
<reference evidence="8 9" key="1">
    <citation type="submission" date="2023-08" db="EMBL/GenBank/DDBJ databases">
        <authorList>
            <person name="Folkvardsen B D."/>
            <person name="Norman A."/>
        </authorList>
    </citation>
    <scope>NUCLEOTIDE SEQUENCE [LARGE SCALE GENOMIC DNA]</scope>
    <source>
        <strain evidence="8 9">Mu0083</strain>
    </source>
</reference>
<feature type="region of interest" description="Disordered" evidence="6">
    <location>
        <begin position="1"/>
        <end position="20"/>
    </location>
</feature>
<dbReference type="Gene3D" id="1.10.10.10">
    <property type="entry name" value="Winged helix-like DNA-binding domain superfamily/Winged helix DNA-binding domain"/>
    <property type="match status" value="1"/>
</dbReference>
<keyword evidence="4" id="KW-0238">DNA-binding</keyword>
<evidence type="ECO:0000256" key="4">
    <source>
        <dbReference type="ARBA" id="ARBA00023125"/>
    </source>
</evidence>
<feature type="domain" description="RNA polymerase sigma factor 70 region 4 type 2" evidence="7">
    <location>
        <begin position="27"/>
        <end position="77"/>
    </location>
</feature>
<evidence type="ECO:0000313" key="8">
    <source>
        <dbReference type="EMBL" id="CAJ1493964.1"/>
    </source>
</evidence>
<dbReference type="InterPro" id="IPR013324">
    <property type="entry name" value="RNA_pol_sigma_r3/r4-like"/>
</dbReference>
<gene>
    <name evidence="8" type="ORF">MU0083_000582</name>
</gene>
<evidence type="ECO:0000256" key="3">
    <source>
        <dbReference type="ARBA" id="ARBA00023082"/>
    </source>
</evidence>
<keyword evidence="9" id="KW-1185">Reference proteome</keyword>
<dbReference type="RefSeq" id="WP_308475504.1">
    <property type="nucleotide sequence ID" value="NZ_OY726394.1"/>
</dbReference>
<dbReference type="EMBL" id="OY726394">
    <property type="protein sequence ID" value="CAJ1493964.1"/>
    <property type="molecule type" value="Genomic_DNA"/>
</dbReference>
<comment type="similarity">
    <text evidence="1">Belongs to the sigma-70 factor family. ECF subfamily.</text>
</comment>
<dbReference type="Proteomes" id="UP001190336">
    <property type="component" value="Chromosome"/>
</dbReference>
<keyword evidence="5" id="KW-0804">Transcription</keyword>
<evidence type="ECO:0000256" key="5">
    <source>
        <dbReference type="ARBA" id="ARBA00023163"/>
    </source>
</evidence>
<dbReference type="InterPro" id="IPR036388">
    <property type="entry name" value="WH-like_DNA-bd_sf"/>
</dbReference>
<protein>
    <submittedName>
        <fullName evidence="8">Sigma factor-like helix-turn-helix DNA-binding protein</fullName>
    </submittedName>
</protein>
<feature type="compositionally biased region" description="Gly residues" evidence="6">
    <location>
        <begin position="9"/>
        <end position="18"/>
    </location>
</feature>
<organism evidence="8 9">
    <name type="scientific">[Mycobacterium] kokjensenii</name>
    <dbReference type="NCBI Taxonomy" id="3064287"/>
    <lineage>
        <taxon>Bacteria</taxon>
        <taxon>Bacillati</taxon>
        <taxon>Actinomycetota</taxon>
        <taxon>Actinomycetes</taxon>
        <taxon>Mycobacteriales</taxon>
        <taxon>Mycobacteriaceae</taxon>
        <taxon>Mycolicibacter</taxon>
    </lineage>
</organism>
<dbReference type="Pfam" id="PF08281">
    <property type="entry name" value="Sigma70_r4_2"/>
    <property type="match status" value="1"/>
</dbReference>
<keyword evidence="2" id="KW-0805">Transcription regulation</keyword>
<evidence type="ECO:0000313" key="9">
    <source>
        <dbReference type="Proteomes" id="UP001190336"/>
    </source>
</evidence>
<evidence type="ECO:0000256" key="2">
    <source>
        <dbReference type="ARBA" id="ARBA00023015"/>
    </source>
</evidence>
<name>A0ABN9MRW9_9MYCO</name>
<dbReference type="InterPro" id="IPR013249">
    <property type="entry name" value="RNA_pol_sigma70_r4_t2"/>
</dbReference>
<keyword evidence="3" id="KW-0731">Sigma factor</keyword>
<accession>A0ABN9MRW9</accession>
<proteinExistence type="inferred from homology"/>
<dbReference type="SUPFAM" id="SSF88659">
    <property type="entry name" value="Sigma3 and sigma4 domains of RNA polymerase sigma factors"/>
    <property type="match status" value="1"/>
</dbReference>
<evidence type="ECO:0000259" key="7">
    <source>
        <dbReference type="Pfam" id="PF08281"/>
    </source>
</evidence>